<accession>A0A9W8NQZ4</accession>
<protein>
    <recommendedName>
        <fullName evidence="6">Decapping nuclease</fullName>
        <ecNumber evidence="6">3.6.1.-</ecNumber>
    </recommendedName>
</protein>
<reference evidence="9 10" key="1">
    <citation type="journal article" date="2023" name="Proc. Natl. Acad. Sci. U.S.A.">
        <title>A global phylogenomic analysis of the shiitake genus Lentinula.</title>
        <authorList>
            <person name="Sierra-Patev S."/>
            <person name="Min B."/>
            <person name="Naranjo-Ortiz M."/>
            <person name="Looney B."/>
            <person name="Konkel Z."/>
            <person name="Slot J.C."/>
            <person name="Sakamoto Y."/>
            <person name="Steenwyk J.L."/>
            <person name="Rokas A."/>
            <person name="Carro J."/>
            <person name="Camarero S."/>
            <person name="Ferreira P."/>
            <person name="Molpeceres G."/>
            <person name="Ruiz-Duenas F.J."/>
            <person name="Serrano A."/>
            <person name="Henrissat B."/>
            <person name="Drula E."/>
            <person name="Hughes K.W."/>
            <person name="Mata J.L."/>
            <person name="Ishikawa N.K."/>
            <person name="Vargas-Isla R."/>
            <person name="Ushijima S."/>
            <person name="Smith C.A."/>
            <person name="Donoghue J."/>
            <person name="Ahrendt S."/>
            <person name="Andreopoulos W."/>
            <person name="He G."/>
            <person name="LaButti K."/>
            <person name="Lipzen A."/>
            <person name="Ng V."/>
            <person name="Riley R."/>
            <person name="Sandor L."/>
            <person name="Barry K."/>
            <person name="Martinez A.T."/>
            <person name="Xiao Y."/>
            <person name="Gibbons J.G."/>
            <person name="Terashima K."/>
            <person name="Grigoriev I.V."/>
            <person name="Hibbett D."/>
        </authorList>
    </citation>
    <scope>NUCLEOTIDE SEQUENCE [LARGE SCALE GENOMIC DNA]</scope>
    <source>
        <strain evidence="9 10">TFB7810</strain>
    </source>
</reference>
<evidence type="ECO:0000256" key="2">
    <source>
        <dbReference type="ARBA" id="ARBA00006562"/>
    </source>
</evidence>
<keyword evidence="6" id="KW-0547">Nucleotide-binding</keyword>
<dbReference type="GO" id="GO:0000956">
    <property type="term" value="P:nuclear-transcribed mRNA catabolic process"/>
    <property type="evidence" value="ECO:0007669"/>
    <property type="project" value="TreeGrafter"/>
</dbReference>
<dbReference type="PANTHER" id="PTHR12395">
    <property type="entry name" value="DOM-3 RELATED"/>
    <property type="match status" value="1"/>
</dbReference>
<feature type="compositionally biased region" description="Polar residues" evidence="7">
    <location>
        <begin position="7"/>
        <end position="18"/>
    </location>
</feature>
<dbReference type="GO" id="GO:0046872">
    <property type="term" value="F:metal ion binding"/>
    <property type="evidence" value="ECO:0007669"/>
    <property type="project" value="UniProtKB-KW"/>
</dbReference>
<evidence type="ECO:0000256" key="7">
    <source>
        <dbReference type="SAM" id="MobiDB-lite"/>
    </source>
</evidence>
<dbReference type="GO" id="GO:0000166">
    <property type="term" value="F:nucleotide binding"/>
    <property type="evidence" value="ECO:0007669"/>
    <property type="project" value="UniProtKB-KW"/>
</dbReference>
<evidence type="ECO:0000313" key="10">
    <source>
        <dbReference type="Proteomes" id="UP001142393"/>
    </source>
</evidence>
<dbReference type="GO" id="GO:0005634">
    <property type="term" value="C:nucleus"/>
    <property type="evidence" value="ECO:0007669"/>
    <property type="project" value="UniProtKB-SubCell"/>
</dbReference>
<dbReference type="Proteomes" id="UP001142393">
    <property type="component" value="Unassembled WGS sequence"/>
</dbReference>
<comment type="catalytic activity">
    <reaction evidence="4">
        <text>a 5'-end triphospho-ribonucleoside in mRNA + H2O = a 5'-end phospho-ribonucleoside in mRNA + diphosphate + H(+)</text>
        <dbReference type="Rhea" id="RHEA:78683"/>
        <dbReference type="Rhea" id="RHEA-COMP:15692"/>
        <dbReference type="Rhea" id="RHEA-COMP:17164"/>
        <dbReference type="ChEBI" id="CHEBI:15377"/>
        <dbReference type="ChEBI" id="CHEBI:15378"/>
        <dbReference type="ChEBI" id="CHEBI:33019"/>
        <dbReference type="ChEBI" id="CHEBI:138282"/>
        <dbReference type="ChEBI" id="CHEBI:167618"/>
    </reaction>
    <physiologicalReaction direction="left-to-right" evidence="4">
        <dbReference type="Rhea" id="RHEA:78684"/>
    </physiologicalReaction>
</comment>
<dbReference type="GO" id="GO:0110155">
    <property type="term" value="P:NAD-cap decapping"/>
    <property type="evidence" value="ECO:0007669"/>
    <property type="project" value="TreeGrafter"/>
</dbReference>
<comment type="similarity">
    <text evidence="2 6">Belongs to the DXO/Dom3Z family.</text>
</comment>
<dbReference type="EC" id="3.6.1.-" evidence="6"/>
<organism evidence="9 10">
    <name type="scientific">Lentinula detonsa</name>
    <dbReference type="NCBI Taxonomy" id="2804962"/>
    <lineage>
        <taxon>Eukaryota</taxon>
        <taxon>Fungi</taxon>
        <taxon>Dikarya</taxon>
        <taxon>Basidiomycota</taxon>
        <taxon>Agaricomycotina</taxon>
        <taxon>Agaricomycetes</taxon>
        <taxon>Agaricomycetidae</taxon>
        <taxon>Agaricales</taxon>
        <taxon>Marasmiineae</taxon>
        <taxon>Omphalotaceae</taxon>
        <taxon>Lentinula</taxon>
    </lineage>
</organism>
<dbReference type="GO" id="GO:0004518">
    <property type="term" value="F:nuclease activity"/>
    <property type="evidence" value="ECO:0007669"/>
    <property type="project" value="UniProtKB-KW"/>
</dbReference>
<dbReference type="GO" id="GO:0005829">
    <property type="term" value="C:cytosol"/>
    <property type="evidence" value="ECO:0007669"/>
    <property type="project" value="TreeGrafter"/>
</dbReference>
<dbReference type="EMBL" id="JANVFU010000019">
    <property type="protein sequence ID" value="KAJ3739234.1"/>
    <property type="molecule type" value="Genomic_DNA"/>
</dbReference>
<name>A0A9W8NQZ4_9AGAR</name>
<dbReference type="GO" id="GO:0034353">
    <property type="term" value="F:mRNA 5'-diphosphatase activity"/>
    <property type="evidence" value="ECO:0007669"/>
    <property type="project" value="TreeGrafter"/>
</dbReference>
<evidence type="ECO:0000259" key="8">
    <source>
        <dbReference type="Pfam" id="PF08652"/>
    </source>
</evidence>
<evidence type="ECO:0000313" key="9">
    <source>
        <dbReference type="EMBL" id="KAJ3739234.1"/>
    </source>
</evidence>
<comment type="caution">
    <text evidence="9">The sequence shown here is derived from an EMBL/GenBank/DDBJ whole genome shotgun (WGS) entry which is preliminary data.</text>
</comment>
<gene>
    <name evidence="9" type="ORF">DFH05DRAFT_1514495</name>
</gene>
<dbReference type="GO" id="GO:0003723">
    <property type="term" value="F:RNA binding"/>
    <property type="evidence" value="ECO:0007669"/>
    <property type="project" value="UniProtKB-KW"/>
</dbReference>
<keyword evidence="6" id="KW-0540">Nuclease</keyword>
<evidence type="ECO:0000256" key="3">
    <source>
        <dbReference type="ARBA" id="ARBA00044676"/>
    </source>
</evidence>
<dbReference type="InterPro" id="IPR039039">
    <property type="entry name" value="RAI1-like_fam"/>
</dbReference>
<dbReference type="AlphaFoldDB" id="A0A9W8NQZ4"/>
<sequence>MSKRKISSAQELTEGTPSKSKRRLDAYSDSPTTSPVPITKQTMLAQIGFLPYSSVTPQTFLSKSIPFQQPMPLTSFSYTADHIQQFNDSALRYFRPPPPNAHLGYGYERWIRRPEERSRIDSLLRAVDRITDGQRKKMNLEDVGVVAWRGVITRILTAPYEDREGWEMNVMLIKGTLYLEEHRSESLITEKNNIKPHHRKRMYYGYAFESYCTADTDVPSSSKTASTRSNGPSHVARVGDTMGWGGDVNTNIQWCSIVRTKLGDTRFVIGGEVDCSDGQYKGTTDTFVELKTSMSIRGAADEEKFERKLLKFYFQSFLLGVPKIVVGFRTPSGQLTSTQSFQTMQIPRMVREKAENKRISTPWNPSLCLAWCHHFLAYLKRTLAACESDDIPNHQNPAEDPEEKVQHDYSPIPTQVWRVSFLPGEGARLVKLDRSDVEEVVNGEDRVGFIPRWYWDKIKSSSAYASHSDFIRSTTTEQPVQGAVGGWQI</sequence>
<comment type="catalytic activity">
    <reaction evidence="3">
        <text>a 5'-end (N(7)-methyl 5'-triphosphoguanosine)-ribonucleoside-ribonucleotide in mRNA + H2O = a (N(7)-methyl 5'-triphosphoguanosine)-nucleoside + a 5'-end phospho-ribonucleoside in mRNA + H(+)</text>
        <dbReference type="Rhea" id="RHEA:66928"/>
        <dbReference type="Rhea" id="RHEA-COMP:15692"/>
        <dbReference type="Rhea" id="RHEA-COMP:17313"/>
        <dbReference type="ChEBI" id="CHEBI:15377"/>
        <dbReference type="ChEBI" id="CHEBI:15378"/>
        <dbReference type="ChEBI" id="CHEBI:138282"/>
        <dbReference type="ChEBI" id="CHEBI:172876"/>
        <dbReference type="ChEBI" id="CHEBI:172877"/>
    </reaction>
    <physiologicalReaction direction="left-to-right" evidence="3">
        <dbReference type="Rhea" id="RHEA:66929"/>
    </physiologicalReaction>
</comment>
<proteinExistence type="inferred from homology"/>
<dbReference type="InterPro" id="IPR013961">
    <property type="entry name" value="RAI1"/>
</dbReference>
<keyword evidence="6" id="KW-0378">Hydrolase</keyword>
<evidence type="ECO:0000256" key="4">
    <source>
        <dbReference type="ARBA" id="ARBA00044692"/>
    </source>
</evidence>
<comment type="function">
    <text evidence="6">Decapping enzyme for NAD-capped RNAs: specifically hydrolyzes the nicotinamide adenine dinucleotide (NAD) cap from a subset of RNAs by removing the entire NAD moiety from the 5'-end of an NAD-capped RNA.</text>
</comment>
<keyword evidence="6" id="KW-0694">RNA-binding</keyword>
<dbReference type="PANTHER" id="PTHR12395:SF9">
    <property type="entry name" value="DECAPPING AND EXORIBONUCLEASE PROTEIN"/>
    <property type="match status" value="1"/>
</dbReference>
<feature type="region of interest" description="Disordered" evidence="7">
    <location>
        <begin position="1"/>
        <end position="37"/>
    </location>
</feature>
<evidence type="ECO:0000256" key="5">
    <source>
        <dbReference type="ARBA" id="ARBA00048124"/>
    </source>
</evidence>
<evidence type="ECO:0000256" key="6">
    <source>
        <dbReference type="RuleBase" id="RU367113"/>
    </source>
</evidence>
<feature type="domain" description="RAI1-like" evidence="8">
    <location>
        <begin position="68"/>
        <end position="455"/>
    </location>
</feature>
<keyword evidence="6" id="KW-0479">Metal-binding</keyword>
<comment type="catalytic activity">
    <reaction evidence="5">
        <text>a 5'-end NAD(+)-phospho-ribonucleoside in mRNA + H2O = a 5'-end phospho-ribonucleoside in mRNA + NAD(+) + H(+)</text>
        <dbReference type="Rhea" id="RHEA:60880"/>
        <dbReference type="Rhea" id="RHEA-COMP:15692"/>
        <dbReference type="Rhea" id="RHEA-COMP:15698"/>
        <dbReference type="ChEBI" id="CHEBI:15377"/>
        <dbReference type="ChEBI" id="CHEBI:15378"/>
        <dbReference type="ChEBI" id="CHEBI:57540"/>
        <dbReference type="ChEBI" id="CHEBI:138282"/>
        <dbReference type="ChEBI" id="CHEBI:144029"/>
    </reaction>
    <physiologicalReaction direction="left-to-right" evidence="5">
        <dbReference type="Rhea" id="RHEA:60881"/>
    </physiologicalReaction>
</comment>
<keyword evidence="6" id="KW-0539">Nucleus</keyword>
<comment type="subcellular location">
    <subcellularLocation>
        <location evidence="6">Nucleus</location>
    </subcellularLocation>
</comment>
<comment type="cofactor">
    <cofactor evidence="1 6">
        <name>a divalent metal cation</name>
        <dbReference type="ChEBI" id="CHEBI:60240"/>
    </cofactor>
</comment>
<dbReference type="Pfam" id="PF08652">
    <property type="entry name" value="RAI1"/>
    <property type="match status" value="1"/>
</dbReference>
<keyword evidence="10" id="KW-1185">Reference proteome</keyword>
<evidence type="ECO:0000256" key="1">
    <source>
        <dbReference type="ARBA" id="ARBA00001968"/>
    </source>
</evidence>